<reference evidence="1 2" key="1">
    <citation type="submission" date="2022-10" db="EMBL/GenBank/DDBJ databases">
        <title>Luteolibacter arcticus strain CCTCC AB 2014275, whole genome shotgun sequencing project.</title>
        <authorList>
            <person name="Zhao G."/>
            <person name="Shen L."/>
        </authorList>
    </citation>
    <scope>NUCLEOTIDE SEQUENCE [LARGE SCALE GENOMIC DNA]</scope>
    <source>
        <strain evidence="1 2">CCTCC AB 2014275</strain>
    </source>
</reference>
<evidence type="ECO:0000313" key="1">
    <source>
        <dbReference type="EMBL" id="MCW1923589.1"/>
    </source>
</evidence>
<organism evidence="1 2">
    <name type="scientific">Luteolibacter arcticus</name>
    <dbReference type="NCBI Taxonomy" id="1581411"/>
    <lineage>
        <taxon>Bacteria</taxon>
        <taxon>Pseudomonadati</taxon>
        <taxon>Verrucomicrobiota</taxon>
        <taxon>Verrucomicrobiia</taxon>
        <taxon>Verrucomicrobiales</taxon>
        <taxon>Verrucomicrobiaceae</taxon>
        <taxon>Luteolibacter</taxon>
    </lineage>
</organism>
<name>A0ABT3GJB9_9BACT</name>
<gene>
    <name evidence="1" type="ORF">OKA05_13575</name>
</gene>
<dbReference type="RefSeq" id="WP_264487698.1">
    <property type="nucleotide sequence ID" value="NZ_JAPDDT010000005.1"/>
</dbReference>
<dbReference type="Proteomes" id="UP001320876">
    <property type="component" value="Unassembled WGS sequence"/>
</dbReference>
<keyword evidence="2" id="KW-1185">Reference proteome</keyword>
<evidence type="ECO:0008006" key="3">
    <source>
        <dbReference type="Google" id="ProtNLM"/>
    </source>
</evidence>
<comment type="caution">
    <text evidence="1">The sequence shown here is derived from an EMBL/GenBank/DDBJ whole genome shotgun (WGS) entry which is preliminary data.</text>
</comment>
<dbReference type="EMBL" id="JAPDDT010000005">
    <property type="protein sequence ID" value="MCW1923589.1"/>
    <property type="molecule type" value="Genomic_DNA"/>
</dbReference>
<accession>A0ABT3GJB9</accession>
<evidence type="ECO:0000313" key="2">
    <source>
        <dbReference type="Proteomes" id="UP001320876"/>
    </source>
</evidence>
<sequence length="314" mass="34090">MLSHGALVLVGGWLAGGTRSEPAQVATLAAPAPAKPSPTPTVEEATANPILRATGADFRAAWDELLAGPRSSNGEVGGNSISLLIDWCRVDPEGAVQGLGRLHAPRFAHNYPGNAINYHGAELAPAMVKHWRKLERMDDYKVQSFLGRSLNALAKKDPDAAAALTHDLPPGMRKEVYDELFDKQDTTAIGRLLKGVPSLAPDATDERTAFWTAVAAAVDAADSKGALWDWMVSTTDVTARQAFVTEGMTKAHQAEDWSGFFDAVERMDPPRQLEVRDHFRKVFRSAGYPEARAAISAECQRHGWEDWLEEPAAE</sequence>
<protein>
    <recommendedName>
        <fullName evidence="3">DUF4034 domain-containing protein</fullName>
    </recommendedName>
</protein>
<proteinExistence type="predicted"/>